<keyword evidence="3" id="KW-0732">Signal</keyword>
<dbReference type="GO" id="GO:0004308">
    <property type="term" value="F:exo-alpha-sialidase activity"/>
    <property type="evidence" value="ECO:0007669"/>
    <property type="project" value="InterPro"/>
</dbReference>
<evidence type="ECO:0000256" key="3">
    <source>
        <dbReference type="SAM" id="SignalP"/>
    </source>
</evidence>
<comment type="similarity">
    <text evidence="1">Belongs to the glycosyl hydrolase 33 family.</text>
</comment>
<feature type="signal peptide" evidence="3">
    <location>
        <begin position="1"/>
        <end position="17"/>
    </location>
</feature>
<dbReference type="EMBL" id="CAJNOR010002403">
    <property type="protein sequence ID" value="CAF1289267.1"/>
    <property type="molecule type" value="Genomic_DNA"/>
</dbReference>
<feature type="domain" description="Sialidase" evidence="4">
    <location>
        <begin position="131"/>
        <end position="363"/>
    </location>
</feature>
<dbReference type="PANTHER" id="PTHR10628:SF30">
    <property type="entry name" value="EXO-ALPHA-SIALIDASE"/>
    <property type="match status" value="1"/>
</dbReference>
<organism evidence="5 6">
    <name type="scientific">Adineta ricciae</name>
    <name type="common">Rotifer</name>
    <dbReference type="NCBI Taxonomy" id="249248"/>
    <lineage>
        <taxon>Eukaryota</taxon>
        <taxon>Metazoa</taxon>
        <taxon>Spiralia</taxon>
        <taxon>Gnathifera</taxon>
        <taxon>Rotifera</taxon>
        <taxon>Eurotatoria</taxon>
        <taxon>Bdelloidea</taxon>
        <taxon>Adinetida</taxon>
        <taxon>Adinetidae</taxon>
        <taxon>Adineta</taxon>
    </lineage>
</organism>
<dbReference type="PANTHER" id="PTHR10628">
    <property type="entry name" value="SIALIDASE"/>
    <property type="match status" value="1"/>
</dbReference>
<dbReference type="GO" id="GO:0005737">
    <property type="term" value="C:cytoplasm"/>
    <property type="evidence" value="ECO:0007669"/>
    <property type="project" value="TreeGrafter"/>
</dbReference>
<dbReference type="GO" id="GO:0006689">
    <property type="term" value="P:ganglioside catabolic process"/>
    <property type="evidence" value="ECO:0007669"/>
    <property type="project" value="TreeGrafter"/>
</dbReference>
<dbReference type="GO" id="GO:0016020">
    <property type="term" value="C:membrane"/>
    <property type="evidence" value="ECO:0007669"/>
    <property type="project" value="TreeGrafter"/>
</dbReference>
<proteinExistence type="inferred from homology"/>
<evidence type="ECO:0000259" key="4">
    <source>
        <dbReference type="Pfam" id="PF13088"/>
    </source>
</evidence>
<keyword evidence="6" id="KW-1185">Reference proteome</keyword>
<dbReference type="Pfam" id="PF13088">
    <property type="entry name" value="BNR_2"/>
    <property type="match status" value="1"/>
</dbReference>
<dbReference type="InterPro" id="IPR011040">
    <property type="entry name" value="Sialidase"/>
</dbReference>
<dbReference type="GO" id="GO:0009313">
    <property type="term" value="P:oligosaccharide catabolic process"/>
    <property type="evidence" value="ECO:0007669"/>
    <property type="project" value="TreeGrafter"/>
</dbReference>
<reference evidence="5" key="1">
    <citation type="submission" date="2021-02" db="EMBL/GenBank/DDBJ databases">
        <authorList>
            <person name="Nowell W R."/>
        </authorList>
    </citation>
    <scope>NUCLEOTIDE SEQUENCE</scope>
</reference>
<dbReference type="Proteomes" id="UP000663828">
    <property type="component" value="Unassembled WGS sequence"/>
</dbReference>
<dbReference type="CDD" id="cd15482">
    <property type="entry name" value="Sialidase_non-viral"/>
    <property type="match status" value="1"/>
</dbReference>
<accession>A0A815CMG6</accession>
<dbReference type="Gene3D" id="2.120.10.10">
    <property type="match status" value="1"/>
</dbReference>
<feature type="region of interest" description="Disordered" evidence="2">
    <location>
        <begin position="65"/>
        <end position="89"/>
    </location>
</feature>
<evidence type="ECO:0000313" key="6">
    <source>
        <dbReference type="Proteomes" id="UP000663828"/>
    </source>
</evidence>
<comment type="caution">
    <text evidence="5">The sequence shown here is derived from an EMBL/GenBank/DDBJ whole genome shotgun (WGS) entry which is preliminary data.</text>
</comment>
<feature type="compositionally biased region" description="Basic and acidic residues" evidence="2">
    <location>
        <begin position="71"/>
        <end position="89"/>
    </location>
</feature>
<name>A0A815CMG6_ADIRI</name>
<feature type="chain" id="PRO_5032783425" description="Sialidase domain-containing protein" evidence="3">
    <location>
        <begin position="18"/>
        <end position="399"/>
    </location>
</feature>
<sequence length="399" mass="43630">MLSVIFLVTSLISVAKTTDPELSTVFKPHDGKYPCYRQPALLTTNAQRTHLLVFAEGRFVTSCAPPFENPSDGRSKTNEDGGLEMRRSEDSGVTWLPAQTVFSGNIDFYTVVWDSRTNTVYLMLQTTTPVLIFTSTDEGVTWSKPIPLAVYPPPPFSKAIKPAVGHGIEVIDNLCSNSNCSDAGTLLMPFVCANGSSHPGDNGSCPSCYACVLKSDLPKANQNRTWTFSGIAQQYTRESQLVQTISTDSGLSHIYLNGRNFSPMPGHRFFARSTDGANQFTKFGIDSSLIEPVTRSWTGVVCSVSRISTIPSRIVFSGPDNSTVRSNFTLRLSYDEGYTWPVSRVLFSGLSSYSDTAVLGNGDYIAVVLENGEETFADRISVAIVPVSWIERKSTRTIS</sequence>
<evidence type="ECO:0000256" key="2">
    <source>
        <dbReference type="SAM" id="MobiDB-lite"/>
    </source>
</evidence>
<protein>
    <recommendedName>
        <fullName evidence="4">Sialidase domain-containing protein</fullName>
    </recommendedName>
</protein>
<evidence type="ECO:0000256" key="1">
    <source>
        <dbReference type="ARBA" id="ARBA00009348"/>
    </source>
</evidence>
<dbReference type="InterPro" id="IPR036278">
    <property type="entry name" value="Sialidase_sf"/>
</dbReference>
<dbReference type="AlphaFoldDB" id="A0A815CMG6"/>
<dbReference type="InterPro" id="IPR026856">
    <property type="entry name" value="Sialidase_fam"/>
</dbReference>
<dbReference type="SUPFAM" id="SSF50939">
    <property type="entry name" value="Sialidases"/>
    <property type="match status" value="1"/>
</dbReference>
<evidence type="ECO:0000313" key="5">
    <source>
        <dbReference type="EMBL" id="CAF1289267.1"/>
    </source>
</evidence>
<gene>
    <name evidence="5" type="ORF">XAT740_LOCUS28247</name>
</gene>